<dbReference type="GO" id="GO:0043328">
    <property type="term" value="P:protein transport to vacuole involved in ubiquitin-dependent protein catabolic process via the multivesicular body sorting pathway"/>
    <property type="evidence" value="ECO:0007669"/>
    <property type="project" value="UniProtKB-UniRule"/>
</dbReference>
<dbReference type="STRING" id="157652.A0A371E3G8"/>
<name>A0A371E3G8_MUCPR</name>
<keyword evidence="3" id="KW-1185">Reference proteome</keyword>
<dbReference type="GO" id="GO:0043130">
    <property type="term" value="F:ubiquitin binding"/>
    <property type="evidence" value="ECO:0007669"/>
    <property type="project" value="UniProtKB-UniRule"/>
</dbReference>
<organism evidence="2 3">
    <name type="scientific">Mucuna pruriens</name>
    <name type="common">Velvet bean</name>
    <name type="synonym">Dolichos pruriens</name>
    <dbReference type="NCBI Taxonomy" id="157652"/>
    <lineage>
        <taxon>Eukaryota</taxon>
        <taxon>Viridiplantae</taxon>
        <taxon>Streptophyta</taxon>
        <taxon>Embryophyta</taxon>
        <taxon>Tracheophyta</taxon>
        <taxon>Spermatophyta</taxon>
        <taxon>Magnoliopsida</taxon>
        <taxon>eudicotyledons</taxon>
        <taxon>Gunneridae</taxon>
        <taxon>Pentapetalae</taxon>
        <taxon>rosids</taxon>
        <taxon>fabids</taxon>
        <taxon>Fabales</taxon>
        <taxon>Fabaceae</taxon>
        <taxon>Papilionoideae</taxon>
        <taxon>50 kb inversion clade</taxon>
        <taxon>NPAAA clade</taxon>
        <taxon>indigoferoid/millettioid clade</taxon>
        <taxon>Phaseoleae</taxon>
        <taxon>Mucuna</taxon>
    </lineage>
</organism>
<keyword evidence="1" id="KW-0967">Endosome</keyword>
<dbReference type="PANTHER" id="PTHR13128:SF12">
    <property type="entry name" value="VACUOLAR PROTEIN-SORTING-ASSOCIATED PROTEIN 36"/>
    <property type="match status" value="1"/>
</dbReference>
<evidence type="ECO:0000313" key="2">
    <source>
        <dbReference type="EMBL" id="RDX60527.1"/>
    </source>
</evidence>
<dbReference type="GO" id="GO:0032266">
    <property type="term" value="F:phosphatidylinositol-3-phosphate binding"/>
    <property type="evidence" value="ECO:0007669"/>
    <property type="project" value="UniProtKB-UniRule"/>
</dbReference>
<keyword evidence="1" id="KW-0653">Protein transport</keyword>
<sequence>SASIYVFAKIKMLVMKPDALRAGITASDTARTLGVAPAMAKEHLLSAESKGLLCRDISPDGFRFYINLFPEIVGDDIYLVKDQGIYASWVQANHTHA</sequence>
<evidence type="ECO:0000313" key="3">
    <source>
        <dbReference type="Proteomes" id="UP000257109"/>
    </source>
</evidence>
<dbReference type="InterPro" id="IPR036388">
    <property type="entry name" value="WH-like_DNA-bd_sf"/>
</dbReference>
<accession>A0A371E3G8</accession>
<dbReference type="EMBL" id="QJKJ01016803">
    <property type="protein sequence ID" value="RDX60527.1"/>
    <property type="molecule type" value="Genomic_DNA"/>
</dbReference>
<dbReference type="Gene3D" id="1.10.10.10">
    <property type="entry name" value="Winged helix-like DNA-binding domain superfamily/Winged helix DNA-binding domain"/>
    <property type="match status" value="1"/>
</dbReference>
<comment type="subcellular location">
    <subcellularLocation>
        <location evidence="1">Cytoplasm</location>
    </subcellularLocation>
    <subcellularLocation>
        <location evidence="1">Endosome</location>
    </subcellularLocation>
</comment>
<dbReference type="GO" id="GO:0000814">
    <property type="term" value="C:ESCRT II complex"/>
    <property type="evidence" value="ECO:0007669"/>
    <property type="project" value="UniProtKB-UniRule"/>
</dbReference>
<proteinExistence type="inferred from homology"/>
<dbReference type="PANTHER" id="PTHR13128">
    <property type="entry name" value="VACUOLAR PROTEIN-SORTING-ASSOCIATED PROTEIN 36"/>
    <property type="match status" value="1"/>
</dbReference>
<dbReference type="InterPro" id="IPR036390">
    <property type="entry name" value="WH_DNA-bd_sf"/>
</dbReference>
<comment type="subunit">
    <text evidence="1">Component of the endosomal sorting complex required for transport II (ESCRT-II).</text>
</comment>
<keyword evidence="1" id="KW-0963">Cytoplasm</keyword>
<gene>
    <name evidence="2" type="primary">VPS36</name>
    <name evidence="2" type="ORF">CR513_61321</name>
</gene>
<comment type="function">
    <text evidence="1">Component of the ESCRT-II complex (endosomal sorting complex required for transport II), which is required for multivesicular body (MVB) formation and sorting of endosomal cargo proteins into MVBs.</text>
</comment>
<dbReference type="FunFam" id="1.10.10.10:FF:000368">
    <property type="entry name" value="vacuolar protein sorting-associated protein 36-like"/>
    <property type="match status" value="1"/>
</dbReference>
<dbReference type="AlphaFoldDB" id="A0A371E3G8"/>
<dbReference type="OrthoDB" id="271448at2759"/>
<dbReference type="GO" id="GO:0031902">
    <property type="term" value="C:late endosome membrane"/>
    <property type="evidence" value="ECO:0007669"/>
    <property type="project" value="UniProtKB-UniRule"/>
</dbReference>
<keyword evidence="1" id="KW-0813">Transport</keyword>
<protein>
    <recommendedName>
        <fullName evidence="1">Vacuolar protein-sorting-associated protein 36</fullName>
    </recommendedName>
    <alternativeName>
        <fullName evidence="1">ESCRT-II complex subunit VPS36</fullName>
    </alternativeName>
</protein>
<dbReference type="InterPro" id="IPR037855">
    <property type="entry name" value="Vps36"/>
</dbReference>
<reference evidence="2" key="1">
    <citation type="submission" date="2018-05" db="EMBL/GenBank/DDBJ databases">
        <title>Draft genome of Mucuna pruriens seed.</title>
        <authorList>
            <person name="Nnadi N.E."/>
            <person name="Vos R."/>
            <person name="Hasami M.H."/>
            <person name="Devisetty U.K."/>
            <person name="Aguiy J.C."/>
        </authorList>
    </citation>
    <scope>NUCLEOTIDE SEQUENCE [LARGE SCALE GENOMIC DNA]</scope>
    <source>
        <strain evidence="2">JCA_2017</strain>
    </source>
</reference>
<evidence type="ECO:0000256" key="1">
    <source>
        <dbReference type="RuleBase" id="RU367095"/>
    </source>
</evidence>
<dbReference type="SUPFAM" id="SSF46785">
    <property type="entry name" value="Winged helix' DNA-binding domain"/>
    <property type="match status" value="1"/>
</dbReference>
<comment type="similarity">
    <text evidence="1">Belongs to the VPS36 family.</text>
</comment>
<dbReference type="Proteomes" id="UP000257109">
    <property type="component" value="Unassembled WGS sequence"/>
</dbReference>
<feature type="non-terminal residue" evidence="2">
    <location>
        <position position="1"/>
    </location>
</feature>
<comment type="caution">
    <text evidence="2">The sequence shown here is derived from an EMBL/GenBank/DDBJ whole genome shotgun (WGS) entry which is preliminary data.</text>
</comment>